<name>A0A0D2WWI4_CAPO3</name>
<evidence type="ECO:0000256" key="1">
    <source>
        <dbReference type="ARBA" id="ARBA00009333"/>
    </source>
</evidence>
<dbReference type="Pfam" id="PF07992">
    <property type="entry name" value="Pyr_redox_2"/>
    <property type="match status" value="1"/>
</dbReference>
<evidence type="ECO:0000313" key="6">
    <source>
        <dbReference type="Proteomes" id="UP000008743"/>
    </source>
</evidence>
<dbReference type="InterPro" id="IPR050097">
    <property type="entry name" value="Ferredoxin-NADP_redctase_2"/>
</dbReference>
<dbReference type="eggNOG" id="ENOG502S1DJ">
    <property type="taxonomic scope" value="Eukaryota"/>
</dbReference>
<dbReference type="SUPFAM" id="SSF51905">
    <property type="entry name" value="FAD/NAD(P)-binding domain"/>
    <property type="match status" value="1"/>
</dbReference>
<keyword evidence="2" id="KW-0285">Flavoprotein</keyword>
<dbReference type="GO" id="GO:0016491">
    <property type="term" value="F:oxidoreductase activity"/>
    <property type="evidence" value="ECO:0007669"/>
    <property type="project" value="UniProtKB-KW"/>
</dbReference>
<protein>
    <recommendedName>
        <fullName evidence="4">FAD/NAD(P)-binding domain-containing protein</fullName>
    </recommendedName>
</protein>
<proteinExistence type="inferred from homology"/>
<dbReference type="InterPro" id="IPR036188">
    <property type="entry name" value="FAD/NAD-bd_sf"/>
</dbReference>
<evidence type="ECO:0000259" key="4">
    <source>
        <dbReference type="Pfam" id="PF07992"/>
    </source>
</evidence>
<dbReference type="PhylomeDB" id="A0A0D2WWI4"/>
<gene>
    <name evidence="5" type="ORF">CAOG_007135</name>
</gene>
<dbReference type="PRINTS" id="PR00411">
    <property type="entry name" value="PNDRDTASEI"/>
</dbReference>
<evidence type="ECO:0000256" key="2">
    <source>
        <dbReference type="ARBA" id="ARBA00022630"/>
    </source>
</evidence>
<dbReference type="AlphaFoldDB" id="A0A0D2WWI4"/>
<dbReference type="STRING" id="595528.A0A0D2WWI4"/>
<accession>A0A0D2WWI4</accession>
<dbReference type="Proteomes" id="UP000008743">
    <property type="component" value="Unassembled WGS sequence"/>
</dbReference>
<dbReference type="GO" id="GO:0097237">
    <property type="term" value="P:cellular response to toxic substance"/>
    <property type="evidence" value="ECO:0007669"/>
    <property type="project" value="UniProtKB-ARBA"/>
</dbReference>
<dbReference type="InterPro" id="IPR023753">
    <property type="entry name" value="FAD/NAD-binding_dom"/>
</dbReference>
<evidence type="ECO:0000313" key="5">
    <source>
        <dbReference type="EMBL" id="KJE96883.1"/>
    </source>
</evidence>
<evidence type="ECO:0000256" key="3">
    <source>
        <dbReference type="ARBA" id="ARBA00023002"/>
    </source>
</evidence>
<organism evidence="5 6">
    <name type="scientific">Capsaspora owczarzaki (strain ATCC 30864)</name>
    <dbReference type="NCBI Taxonomy" id="595528"/>
    <lineage>
        <taxon>Eukaryota</taxon>
        <taxon>Filasterea</taxon>
        <taxon>Capsaspora</taxon>
    </lineage>
</organism>
<keyword evidence="6" id="KW-1185">Reference proteome</keyword>
<dbReference type="PANTHER" id="PTHR48105">
    <property type="entry name" value="THIOREDOXIN REDUCTASE 1-RELATED-RELATED"/>
    <property type="match status" value="1"/>
</dbReference>
<feature type="domain" description="FAD/NAD(P)-binding" evidence="4">
    <location>
        <begin position="3"/>
        <end position="310"/>
    </location>
</feature>
<dbReference type="InParanoid" id="A0A0D2WWI4"/>
<dbReference type="OrthoDB" id="10260355at2759"/>
<dbReference type="Gene3D" id="3.50.50.60">
    <property type="entry name" value="FAD/NAD(P)-binding domain"/>
    <property type="match status" value="2"/>
</dbReference>
<comment type="similarity">
    <text evidence="1">Belongs to the class-II pyridine nucleotide-disulfide oxidoreductase family.</text>
</comment>
<dbReference type="EMBL" id="KE346372">
    <property type="protein sequence ID" value="KJE96883.1"/>
    <property type="molecule type" value="Genomic_DNA"/>
</dbReference>
<reference evidence="6" key="1">
    <citation type="submission" date="2011-02" db="EMBL/GenBank/DDBJ databases">
        <title>The Genome Sequence of Capsaspora owczarzaki ATCC 30864.</title>
        <authorList>
            <person name="Russ C."/>
            <person name="Cuomo C."/>
            <person name="Burger G."/>
            <person name="Gray M.W."/>
            <person name="Holland P.W.H."/>
            <person name="King N."/>
            <person name="Lang F.B.F."/>
            <person name="Roger A.J."/>
            <person name="Ruiz-Trillo I."/>
            <person name="Young S.K."/>
            <person name="Zeng Q."/>
            <person name="Gargeya S."/>
            <person name="Alvarado L."/>
            <person name="Berlin A."/>
            <person name="Chapman S.B."/>
            <person name="Chen Z."/>
            <person name="Freedman E."/>
            <person name="Gellesch M."/>
            <person name="Goldberg J."/>
            <person name="Griggs A."/>
            <person name="Gujja S."/>
            <person name="Heilman E."/>
            <person name="Heiman D."/>
            <person name="Howarth C."/>
            <person name="Mehta T."/>
            <person name="Neiman D."/>
            <person name="Pearson M."/>
            <person name="Roberts A."/>
            <person name="Saif S."/>
            <person name="Shea T."/>
            <person name="Shenoy N."/>
            <person name="Sisk P."/>
            <person name="Stolte C."/>
            <person name="Sykes S."/>
            <person name="White J."/>
            <person name="Yandava C."/>
            <person name="Haas B."/>
            <person name="Nusbaum C."/>
            <person name="Birren B."/>
        </authorList>
    </citation>
    <scope>NUCLEOTIDE SEQUENCE</scope>
    <source>
        <strain evidence="6">ATCC 30864</strain>
    </source>
</reference>
<sequence length="328" mass="35748">MIYDCVIVGGGAGGLSSALMLGRARRNVLLLTAGLPRNAPAEQAHSLFTRDGTPPLELVRIGMEQLQPYTTVHPVENARVVSLAHDKEAKMFYIEYQNESNANAGGFSIMMTAQVEEPKPLIRVTARGVILATGVRDVLPPIAGIEQFWGKSVIHCPYCHGFEHADKRFAYMGSIGPMAVMALQLLRGSWAQDVVWLQNGGTPALTAEQLARLKELNVTIYDKKVAEFRGDDAGNVQTVVFEDGTTLDRDCILIHPDNKPNTDSIELKDGFSYKIMHTDTMDIILKGQTDVPGLYLVGDLATPLHQLSTAAYLGGFMAGSLNMYLSTL</sequence>
<dbReference type="PRINTS" id="PR00368">
    <property type="entry name" value="FADPNR"/>
</dbReference>
<keyword evidence="3" id="KW-0560">Oxidoreductase</keyword>